<evidence type="ECO:0000256" key="2">
    <source>
        <dbReference type="ARBA" id="ARBA00022908"/>
    </source>
</evidence>
<evidence type="ECO:0000313" key="11">
    <source>
        <dbReference type="Proteomes" id="UP000224607"/>
    </source>
</evidence>
<dbReference type="Proteomes" id="UP000224607">
    <property type="component" value="Unassembled WGS sequence"/>
</dbReference>
<dbReference type="EMBL" id="NITY01000001">
    <property type="protein sequence ID" value="PHM45921.1"/>
    <property type="molecule type" value="Genomic_DNA"/>
</dbReference>
<dbReference type="Gene3D" id="1.10.150.130">
    <property type="match status" value="1"/>
</dbReference>
<dbReference type="Pfam" id="PF09003">
    <property type="entry name" value="Arm-DNA-bind_1"/>
    <property type="match status" value="1"/>
</dbReference>
<evidence type="ECO:0000313" key="9">
    <source>
        <dbReference type="EMBL" id="SFJ78468.1"/>
    </source>
</evidence>
<name>A0A1I3U4G6_9GAMM</name>
<evidence type="ECO:0000313" key="8">
    <source>
        <dbReference type="EMBL" id="PHM45921.1"/>
    </source>
</evidence>
<gene>
    <name evidence="9" type="ORF">SAMN05421680_11627</name>
    <name evidence="8" type="ORF">Xmau_00312</name>
</gene>
<reference evidence="10" key="2">
    <citation type="submission" date="2016-10" db="EMBL/GenBank/DDBJ databases">
        <authorList>
            <person name="Varghese N."/>
            <person name="Submissions S."/>
        </authorList>
    </citation>
    <scope>NUCLEOTIDE SEQUENCE [LARGE SCALE GENOMIC DNA]</scope>
    <source>
        <strain evidence="10">DSM 17908</strain>
    </source>
</reference>
<reference evidence="9" key="1">
    <citation type="submission" date="2016-10" db="EMBL/GenBank/DDBJ databases">
        <authorList>
            <person name="de Groot N.N."/>
        </authorList>
    </citation>
    <scope>NUCLEOTIDE SEQUENCE [LARGE SCALE GENOMIC DNA]</scope>
    <source>
        <strain evidence="9">DSM 17908</strain>
    </source>
</reference>
<dbReference type="STRING" id="351675.SAMN05421680_11627"/>
<dbReference type="GO" id="GO:0006310">
    <property type="term" value="P:DNA recombination"/>
    <property type="evidence" value="ECO:0007669"/>
    <property type="project" value="UniProtKB-KW"/>
</dbReference>
<dbReference type="InterPro" id="IPR015094">
    <property type="entry name" value="Integrase_lambda-typ_DNA-bd_N"/>
</dbReference>
<protein>
    <submittedName>
        <fullName evidence="8 9">Integrase</fullName>
    </submittedName>
</protein>
<keyword evidence="3 5" id="KW-0238">DNA-binding</keyword>
<dbReference type="AlphaFoldDB" id="A0A1I3U4G6"/>
<dbReference type="PROSITE" id="PS51900">
    <property type="entry name" value="CB"/>
    <property type="match status" value="1"/>
</dbReference>
<dbReference type="GO" id="GO:0003677">
    <property type="term" value="F:DNA binding"/>
    <property type="evidence" value="ECO:0007669"/>
    <property type="project" value="UniProtKB-UniRule"/>
</dbReference>
<dbReference type="PROSITE" id="PS51898">
    <property type="entry name" value="TYR_RECOMBINASE"/>
    <property type="match status" value="1"/>
</dbReference>
<dbReference type="InterPro" id="IPR002104">
    <property type="entry name" value="Integrase_catalytic"/>
</dbReference>
<evidence type="ECO:0000259" key="7">
    <source>
        <dbReference type="PROSITE" id="PS51900"/>
    </source>
</evidence>
<evidence type="ECO:0000256" key="1">
    <source>
        <dbReference type="ARBA" id="ARBA00008857"/>
    </source>
</evidence>
<evidence type="ECO:0000256" key="4">
    <source>
        <dbReference type="ARBA" id="ARBA00023172"/>
    </source>
</evidence>
<evidence type="ECO:0000259" key="6">
    <source>
        <dbReference type="PROSITE" id="PS51898"/>
    </source>
</evidence>
<organism evidence="9 10">
    <name type="scientific">Xenorhabdus mauleonii</name>
    <dbReference type="NCBI Taxonomy" id="351675"/>
    <lineage>
        <taxon>Bacteria</taxon>
        <taxon>Pseudomonadati</taxon>
        <taxon>Pseudomonadota</taxon>
        <taxon>Gammaproteobacteria</taxon>
        <taxon>Enterobacterales</taxon>
        <taxon>Morganellaceae</taxon>
        <taxon>Xenorhabdus</taxon>
    </lineage>
</organism>
<dbReference type="Gene3D" id="1.10.443.10">
    <property type="entry name" value="Intergrase catalytic core"/>
    <property type="match status" value="1"/>
</dbReference>
<sequence length="375" mass="43055">MARPRKYNVNVPGLSCYTDARTKKIYWRYKHPVTGKFHGLGDDEEAARTIAVEANSRLAEVKMTQLIKVKDEISQKIRKGISVTSWLDEYLKIQQERLNAGEIKLNTLKQKIAPVEAFRKHCGNENIDSIQTKDIAILVDEYKERGQARMAQIIRMVLIDVYKEAQHAGEVPPGYNPARATKMPINKVKRQRLSLEEWEVIFNKAGETQRYLQNAMLLALVTGQRLGDIAKLRFDDVWDEHLHIIQEKTGSKLAIPLDLKCEKINCTLRDVIARCRDRILSPYMLHYHHTTSQAKRGGQVSANAITAGFQKSRDKTALKWDKGTPPSFHEQRSLSERLYREQGIDTKILLGHKSQAMTDKYHDDRGKDWVILVAK</sequence>
<reference evidence="8 11" key="3">
    <citation type="journal article" date="2017" name="Nat. Microbiol.">
        <title>Natural product diversity associated with the nematode symbionts Photorhabdus and Xenorhabdus.</title>
        <authorList>
            <person name="Tobias N.J."/>
            <person name="Wolff H."/>
            <person name="Djahanschiri B."/>
            <person name="Grundmann F."/>
            <person name="Kronenwerth M."/>
            <person name="Shi Y.M."/>
            <person name="Simonyi S."/>
            <person name="Grun P."/>
            <person name="Shapiro-Ilan D."/>
            <person name="Pidot S.J."/>
            <person name="Stinear T.P."/>
            <person name="Ebersberger I."/>
            <person name="Bode H.B."/>
        </authorList>
    </citation>
    <scope>NUCLEOTIDE SEQUENCE [LARGE SCALE GENOMIC DNA]</scope>
    <source>
        <strain evidence="8 11">DSM 17908</strain>
    </source>
</reference>
<evidence type="ECO:0000313" key="10">
    <source>
        <dbReference type="Proteomes" id="UP000198919"/>
    </source>
</evidence>
<dbReference type="Proteomes" id="UP000198919">
    <property type="component" value="Unassembled WGS sequence"/>
</dbReference>
<dbReference type="OrthoDB" id="8781634at2"/>
<feature type="domain" description="Core-binding (CB)" evidence="7">
    <location>
        <begin position="81"/>
        <end position="166"/>
    </location>
</feature>
<dbReference type="InterPro" id="IPR013762">
    <property type="entry name" value="Integrase-like_cat_sf"/>
</dbReference>
<keyword evidence="4" id="KW-0233">DNA recombination</keyword>
<comment type="similarity">
    <text evidence="1">Belongs to the 'phage' integrase family.</text>
</comment>
<keyword evidence="2" id="KW-0229">DNA integration</keyword>
<dbReference type="EMBL" id="FORG01000016">
    <property type="protein sequence ID" value="SFJ78468.1"/>
    <property type="molecule type" value="Genomic_DNA"/>
</dbReference>
<dbReference type="InterPro" id="IPR010998">
    <property type="entry name" value="Integrase_recombinase_N"/>
</dbReference>
<dbReference type="Gene3D" id="3.30.160.60">
    <property type="entry name" value="Classic Zinc Finger"/>
    <property type="match status" value="1"/>
</dbReference>
<evidence type="ECO:0000256" key="5">
    <source>
        <dbReference type="PROSITE-ProRule" id="PRU01248"/>
    </source>
</evidence>
<accession>A0A1I3U4G6</accession>
<dbReference type="InterPro" id="IPR011010">
    <property type="entry name" value="DNA_brk_join_enz"/>
</dbReference>
<dbReference type="InterPro" id="IPR044068">
    <property type="entry name" value="CB"/>
</dbReference>
<keyword evidence="11" id="KW-1185">Reference proteome</keyword>
<evidence type="ECO:0000256" key="3">
    <source>
        <dbReference type="ARBA" id="ARBA00023125"/>
    </source>
</evidence>
<dbReference type="SUPFAM" id="SSF56349">
    <property type="entry name" value="DNA breaking-rejoining enzymes"/>
    <property type="match status" value="1"/>
</dbReference>
<dbReference type="Pfam" id="PF00589">
    <property type="entry name" value="Phage_integrase"/>
    <property type="match status" value="1"/>
</dbReference>
<feature type="domain" description="Tyr recombinase" evidence="6">
    <location>
        <begin position="188"/>
        <end position="374"/>
    </location>
</feature>
<dbReference type="RefSeq" id="WP_092512258.1">
    <property type="nucleotide sequence ID" value="NZ_CAWNQB010000001.1"/>
</dbReference>
<dbReference type="GO" id="GO:0008907">
    <property type="term" value="F:integrase activity"/>
    <property type="evidence" value="ECO:0007669"/>
    <property type="project" value="InterPro"/>
</dbReference>
<proteinExistence type="inferred from homology"/>